<feature type="domain" description="TonB-dependent receptor-like beta-barrel" evidence="12">
    <location>
        <begin position="553"/>
        <end position="1008"/>
    </location>
</feature>
<evidence type="ECO:0000256" key="4">
    <source>
        <dbReference type="ARBA" id="ARBA00022692"/>
    </source>
</evidence>
<evidence type="ECO:0000256" key="8">
    <source>
        <dbReference type="PROSITE-ProRule" id="PRU01360"/>
    </source>
</evidence>
<dbReference type="PANTHER" id="PTHR47234:SF2">
    <property type="entry name" value="TONB-DEPENDENT RECEPTOR"/>
    <property type="match status" value="1"/>
</dbReference>
<proteinExistence type="inferred from homology"/>
<dbReference type="InterPro" id="IPR036942">
    <property type="entry name" value="Beta-barrel_TonB_sf"/>
</dbReference>
<evidence type="ECO:0000256" key="2">
    <source>
        <dbReference type="ARBA" id="ARBA00022448"/>
    </source>
</evidence>
<dbReference type="PANTHER" id="PTHR47234">
    <property type="match status" value="1"/>
</dbReference>
<name>A0ABX7GU77_9GAMM</name>
<keyword evidence="2 8" id="KW-0813">Transport</keyword>
<keyword evidence="15" id="KW-1185">Reference proteome</keyword>
<keyword evidence="7 8" id="KW-0998">Cell outer membrane</keyword>
<dbReference type="EMBL" id="CP064030">
    <property type="protein sequence ID" value="QRN53307.1"/>
    <property type="molecule type" value="Genomic_DNA"/>
</dbReference>
<dbReference type="InterPro" id="IPR000531">
    <property type="entry name" value="Beta-barrel_TonB"/>
</dbReference>
<feature type="chain" id="PRO_5045068980" evidence="11">
    <location>
        <begin position="30"/>
        <end position="1062"/>
    </location>
</feature>
<keyword evidence="14" id="KW-0675">Receptor</keyword>
<dbReference type="Gene3D" id="2.40.170.20">
    <property type="entry name" value="TonB-dependent receptor, beta-barrel domain"/>
    <property type="match status" value="1"/>
</dbReference>
<reference evidence="14 15" key="1">
    <citation type="submission" date="2020-10" db="EMBL/GenBank/DDBJ databases">
        <title>Phylogeny of dyella-like bacteria.</title>
        <authorList>
            <person name="Fu J."/>
        </authorList>
    </citation>
    <scope>NUCLEOTIDE SEQUENCE [LARGE SCALE GENOMIC DNA]</scope>
    <source>
        <strain evidence="14 15">DHOB09</strain>
    </source>
</reference>
<dbReference type="SUPFAM" id="SSF56935">
    <property type="entry name" value="Porins"/>
    <property type="match status" value="1"/>
</dbReference>
<sequence length="1062" mass="113586">MKIQQHKIAHAIRMALLLGSYGLATVAAAQTASPNQQTSPAATSQSTTQSQSATPQNGTQPPANNKTVTLQGVTVTGSLIRSVDVETAQPVTELSHEALQQQGFVSVGSILANVPSVGSTGTSNQSALGDIVGQYASLRGLGAPRTLILVDGQRYTTDIFGQTDLSTLPSSLIDSVEILQDGASSIYGSDAIAGVINIHTKNVDGLYVDTYNSTYSPGNYGKQSQFSLTGGKKFSRGSFTFNITAQNINQIMSNQVWYSKYGFASPSSVPQYPQSQAGSDYGQIISGTNAATGAATVIPGQVISPITGGPLPMIVNMGGNGNNIADFHPDAAGIQYPSPYPGASFANDYGNQASEETLMPDNRLRSYFLKGDYKVTDNITAVFTGTYNTNNATSYIGGYPLSSNTPANGTNLAAALGLPAGSLGSAWFPTVSPNSYYNPLPGNSLNFSLPLADPNRVTVNNIKQYGFRTGLQGEFSLGENEFDWDAGYSDYKYIQDMGGGGNLNLVHLYYALGPSFMGSNGQVQCGTPGNVIAGCVPLNVFSGSGGLTPAESNYLNYNYFTHSWSEERQVQGNLSGDMFTLPNALGSGDATFAVGADHRDVSGGVTPDIYTQQGLNTNLQQGPGEGSYGINEAYAEINLPLLKDLPGAQLFDIDISHRLSHYTNFGTTNNNSYKISWKPVDDLLVRASYGTGFRAGSISNLYGGTMQSFTTYLDPCDTNFGAAATNALVEQRCLSGIGNLKGVGPGFTQLTTSGTPIQSNGGSTSTTPFLTGANPALKPETSTSYTFGFVYSPSWFTGFNVNVDYYRIRIDNVITLPSAESILNNCYVLGELNQCDQFQRNATNGQVFDLLQAVTNEGFVDQRGTDLGMTYNFPETPVGKFKIDTNATYINSLHEEATSGPGAQVVSYDVGTYDPTLGPVWRFRDTTNLNWSWNNFSATWTVRYYSSLRESCRTDDAAMQEYYPCPDPDGIVQNNNLGTGEYRQGGLAFNDLQVSWKAPWKGQISLGATDVFNRKAPLTYVGAENVVGPLGPTGTDGYSSYAYNPEYDIGRVIYLKYSQQLF</sequence>
<evidence type="ECO:0000256" key="7">
    <source>
        <dbReference type="ARBA" id="ARBA00023237"/>
    </source>
</evidence>
<feature type="signal peptide" evidence="11">
    <location>
        <begin position="1"/>
        <end position="29"/>
    </location>
</feature>
<feature type="domain" description="TonB-dependent receptor plug" evidence="13">
    <location>
        <begin position="86"/>
        <end position="195"/>
    </location>
</feature>
<keyword evidence="4 8" id="KW-0812">Transmembrane</keyword>
<evidence type="ECO:0000313" key="14">
    <source>
        <dbReference type="EMBL" id="QRN53307.1"/>
    </source>
</evidence>
<evidence type="ECO:0000256" key="9">
    <source>
        <dbReference type="RuleBase" id="RU003357"/>
    </source>
</evidence>
<feature type="region of interest" description="Disordered" evidence="10">
    <location>
        <begin position="34"/>
        <end position="67"/>
    </location>
</feature>
<evidence type="ECO:0000256" key="3">
    <source>
        <dbReference type="ARBA" id="ARBA00022452"/>
    </source>
</evidence>
<dbReference type="RefSeq" id="WP_188800546.1">
    <property type="nucleotide sequence ID" value="NZ_BMIZ01000002.1"/>
</dbReference>
<gene>
    <name evidence="14" type="ORF">ISN74_18050</name>
</gene>
<feature type="compositionally biased region" description="Low complexity" evidence="10">
    <location>
        <begin position="36"/>
        <end position="56"/>
    </location>
</feature>
<dbReference type="InterPro" id="IPR037066">
    <property type="entry name" value="Plug_dom_sf"/>
</dbReference>
<evidence type="ECO:0000259" key="13">
    <source>
        <dbReference type="Pfam" id="PF07715"/>
    </source>
</evidence>
<evidence type="ECO:0000256" key="5">
    <source>
        <dbReference type="ARBA" id="ARBA00023077"/>
    </source>
</evidence>
<dbReference type="Pfam" id="PF07715">
    <property type="entry name" value="Plug"/>
    <property type="match status" value="1"/>
</dbReference>
<dbReference type="InterPro" id="IPR039426">
    <property type="entry name" value="TonB-dep_rcpt-like"/>
</dbReference>
<comment type="subcellular location">
    <subcellularLocation>
        <location evidence="1 8">Cell outer membrane</location>
        <topology evidence="1 8">Multi-pass membrane protein</topology>
    </subcellularLocation>
</comment>
<feature type="compositionally biased region" description="Polar residues" evidence="10">
    <location>
        <begin position="57"/>
        <end position="67"/>
    </location>
</feature>
<keyword evidence="5 9" id="KW-0798">TonB box</keyword>
<evidence type="ECO:0000313" key="15">
    <source>
        <dbReference type="Proteomes" id="UP000663181"/>
    </source>
</evidence>
<keyword evidence="6 8" id="KW-0472">Membrane</keyword>
<organism evidence="14 15">
    <name type="scientific">Dyella caseinilytica</name>
    <dbReference type="NCBI Taxonomy" id="1849581"/>
    <lineage>
        <taxon>Bacteria</taxon>
        <taxon>Pseudomonadati</taxon>
        <taxon>Pseudomonadota</taxon>
        <taxon>Gammaproteobacteria</taxon>
        <taxon>Lysobacterales</taxon>
        <taxon>Rhodanobacteraceae</taxon>
        <taxon>Dyella</taxon>
    </lineage>
</organism>
<accession>A0ABX7GU77</accession>
<dbReference type="Pfam" id="PF00593">
    <property type="entry name" value="TonB_dep_Rec_b-barrel"/>
    <property type="match status" value="1"/>
</dbReference>
<dbReference type="PROSITE" id="PS52016">
    <property type="entry name" value="TONB_DEPENDENT_REC_3"/>
    <property type="match status" value="1"/>
</dbReference>
<evidence type="ECO:0000256" key="11">
    <source>
        <dbReference type="SAM" id="SignalP"/>
    </source>
</evidence>
<dbReference type="Gene3D" id="2.170.130.10">
    <property type="entry name" value="TonB-dependent receptor, plug domain"/>
    <property type="match status" value="1"/>
</dbReference>
<evidence type="ECO:0000256" key="6">
    <source>
        <dbReference type="ARBA" id="ARBA00023136"/>
    </source>
</evidence>
<keyword evidence="3 8" id="KW-1134">Transmembrane beta strand</keyword>
<comment type="similarity">
    <text evidence="8 9">Belongs to the TonB-dependent receptor family.</text>
</comment>
<dbReference type="Proteomes" id="UP000663181">
    <property type="component" value="Chromosome"/>
</dbReference>
<evidence type="ECO:0000256" key="10">
    <source>
        <dbReference type="SAM" id="MobiDB-lite"/>
    </source>
</evidence>
<dbReference type="InterPro" id="IPR012910">
    <property type="entry name" value="Plug_dom"/>
</dbReference>
<keyword evidence="11" id="KW-0732">Signal</keyword>
<evidence type="ECO:0000256" key="1">
    <source>
        <dbReference type="ARBA" id="ARBA00004571"/>
    </source>
</evidence>
<protein>
    <submittedName>
        <fullName evidence="14">TonB-dependent receptor</fullName>
    </submittedName>
</protein>
<evidence type="ECO:0000259" key="12">
    <source>
        <dbReference type="Pfam" id="PF00593"/>
    </source>
</evidence>